<gene>
    <name evidence="3" type="ORF">PI23P_12047</name>
</gene>
<dbReference type="AlphaFoldDB" id="A4C1R2"/>
<comment type="caution">
    <text evidence="3">The sequence shown here is derived from an EMBL/GenBank/DDBJ whole genome shotgun (WGS) entry which is preliminary data.</text>
</comment>
<keyword evidence="4" id="KW-1185">Reference proteome</keyword>
<reference evidence="3 4" key="1">
    <citation type="submission" date="2006-02" db="EMBL/GenBank/DDBJ databases">
        <authorList>
            <person name="Murray A."/>
            <person name="Staley J."/>
            <person name="Ferriera S."/>
            <person name="Johnson J."/>
            <person name="Kravitz S."/>
            <person name="Halpern A."/>
            <person name="Remington K."/>
            <person name="Beeson K."/>
            <person name="Tran B."/>
            <person name="Rogers Y.-H."/>
            <person name="Friedman R."/>
            <person name="Venter J.C."/>
        </authorList>
    </citation>
    <scope>NUCLEOTIDE SEQUENCE [LARGE SCALE GENOMIC DNA]</scope>
    <source>
        <strain evidence="3 4">23-P</strain>
    </source>
</reference>
<keyword evidence="1" id="KW-0812">Transmembrane</keyword>
<dbReference type="Pfam" id="PF13239">
    <property type="entry name" value="2TM"/>
    <property type="match status" value="1"/>
</dbReference>
<organism evidence="3 4">
    <name type="scientific">Polaribacter irgensii 23-P</name>
    <dbReference type="NCBI Taxonomy" id="313594"/>
    <lineage>
        <taxon>Bacteria</taxon>
        <taxon>Pseudomonadati</taxon>
        <taxon>Bacteroidota</taxon>
        <taxon>Flavobacteriia</taxon>
        <taxon>Flavobacteriales</taxon>
        <taxon>Flavobacteriaceae</taxon>
    </lineage>
</organism>
<proteinExistence type="predicted"/>
<evidence type="ECO:0000313" key="4">
    <source>
        <dbReference type="Proteomes" id="UP000003053"/>
    </source>
</evidence>
<feature type="transmembrane region" description="Helical" evidence="1">
    <location>
        <begin position="32"/>
        <end position="51"/>
    </location>
</feature>
<dbReference type="Proteomes" id="UP000003053">
    <property type="component" value="Unassembled WGS sequence"/>
</dbReference>
<dbReference type="EMBL" id="AAOG01000003">
    <property type="protein sequence ID" value="EAR12065.1"/>
    <property type="molecule type" value="Genomic_DNA"/>
</dbReference>
<protein>
    <recommendedName>
        <fullName evidence="2">2TM domain-containing protein</fullName>
    </recommendedName>
</protein>
<name>A4C1R2_9FLAO</name>
<feature type="domain" description="2TM" evidence="2">
    <location>
        <begin position="21"/>
        <end position="71"/>
    </location>
</feature>
<evidence type="ECO:0000259" key="2">
    <source>
        <dbReference type="Pfam" id="PF13239"/>
    </source>
</evidence>
<keyword evidence="1" id="KW-1133">Transmembrane helix</keyword>
<dbReference type="InterPro" id="IPR025698">
    <property type="entry name" value="2TM_dom"/>
</dbReference>
<evidence type="ECO:0000256" key="1">
    <source>
        <dbReference type="SAM" id="Phobius"/>
    </source>
</evidence>
<dbReference type="HOGENOM" id="CLU_2684693_0_0_10"/>
<evidence type="ECO:0000313" key="3">
    <source>
        <dbReference type="EMBL" id="EAR12065.1"/>
    </source>
</evidence>
<keyword evidence="1" id="KW-0472">Membrane</keyword>
<accession>A4C1R2</accession>
<dbReference type="STRING" id="313594.PI23P_12047"/>
<sequence>MLFVLLFSNTFIDFFESYIENENSLEKVKANIWINVLLWLIALVMHGLFVFKFKMNVIDDWEENKVAEFMNGKE</sequence>